<evidence type="ECO:0000313" key="4">
    <source>
        <dbReference type="EMBL" id="EHL30735.1"/>
    </source>
</evidence>
<dbReference type="Gene3D" id="2.60.40.420">
    <property type="entry name" value="Cupredoxins - blue copper proteins"/>
    <property type="match status" value="1"/>
</dbReference>
<organism evidence="4 5">
    <name type="scientific">Legionella drancourtii LLAP12</name>
    <dbReference type="NCBI Taxonomy" id="658187"/>
    <lineage>
        <taxon>Bacteria</taxon>
        <taxon>Pseudomonadati</taxon>
        <taxon>Pseudomonadota</taxon>
        <taxon>Gammaproteobacteria</taxon>
        <taxon>Legionellales</taxon>
        <taxon>Legionellaceae</taxon>
        <taxon>Legionella</taxon>
    </lineage>
</organism>
<keyword evidence="5" id="KW-1185">Reference proteome</keyword>
<name>G9EPV1_9GAMM</name>
<dbReference type="PANTHER" id="PTHR38439">
    <property type="entry name" value="AURACYANIN-B"/>
    <property type="match status" value="1"/>
</dbReference>
<dbReference type="InterPro" id="IPR008972">
    <property type="entry name" value="Cupredoxin"/>
</dbReference>
<dbReference type="PANTHER" id="PTHR38439:SF3">
    <property type="entry name" value="COPPER-RESISTANT CUPROPROTEIN COPI"/>
    <property type="match status" value="1"/>
</dbReference>
<dbReference type="HOGENOM" id="CLU_102172_2_0_6"/>
<evidence type="ECO:0000313" key="5">
    <source>
        <dbReference type="Proteomes" id="UP000002770"/>
    </source>
</evidence>
<dbReference type="Pfam" id="PF00127">
    <property type="entry name" value="Copper-bind"/>
    <property type="match status" value="1"/>
</dbReference>
<dbReference type="EMBL" id="JH413826">
    <property type="protein sequence ID" value="EHL30735.1"/>
    <property type="molecule type" value="Genomic_DNA"/>
</dbReference>
<dbReference type="RefSeq" id="WP_006871206.1">
    <property type="nucleotide sequence ID" value="NZ_JH413826.1"/>
</dbReference>
<keyword evidence="2" id="KW-0186">Copper</keyword>
<dbReference type="AlphaFoldDB" id="G9EPV1"/>
<dbReference type="eggNOG" id="COG4454">
    <property type="taxonomic scope" value="Bacteria"/>
</dbReference>
<dbReference type="InParanoid" id="G9EPV1"/>
<feature type="domain" description="Blue (type 1) copper" evidence="3">
    <location>
        <begin position="53"/>
        <end position="156"/>
    </location>
</feature>
<sequence>MLNSLLRTLILAGFLLGVTSLSFSHSSIEKNSVGEPAKATKSNKLIKVTTLDSMRFSFSEKLVVHDGEVVTFEITNAGKVVHEFSIGTEEEQKEHQKMMRSMPAMIHEDGNTITIKPGETKWLTWKFKATPKHNEVVFACNIPGHFEAGMYEKVKVIATKP</sequence>
<dbReference type="InterPro" id="IPR050845">
    <property type="entry name" value="Cu-binding_ET"/>
</dbReference>
<gene>
    <name evidence="4" type="ORF">LDG_7292</name>
</gene>
<protein>
    <recommendedName>
        <fullName evidence="3">Blue (type 1) copper domain-containing protein</fullName>
    </recommendedName>
</protein>
<evidence type="ECO:0000256" key="2">
    <source>
        <dbReference type="ARBA" id="ARBA00023008"/>
    </source>
</evidence>
<dbReference type="STRING" id="658187.LDG_7292"/>
<dbReference type="GO" id="GO:0009055">
    <property type="term" value="F:electron transfer activity"/>
    <property type="evidence" value="ECO:0007669"/>
    <property type="project" value="InterPro"/>
</dbReference>
<dbReference type="Proteomes" id="UP000002770">
    <property type="component" value="Unassembled WGS sequence"/>
</dbReference>
<evidence type="ECO:0000259" key="3">
    <source>
        <dbReference type="Pfam" id="PF00127"/>
    </source>
</evidence>
<accession>G9EPV1</accession>
<dbReference type="GO" id="GO:0005507">
    <property type="term" value="F:copper ion binding"/>
    <property type="evidence" value="ECO:0007669"/>
    <property type="project" value="InterPro"/>
</dbReference>
<proteinExistence type="predicted"/>
<dbReference type="InterPro" id="IPR000923">
    <property type="entry name" value="BlueCu_1"/>
</dbReference>
<keyword evidence="1" id="KW-0479">Metal-binding</keyword>
<dbReference type="OrthoDB" id="9816061at2"/>
<evidence type="ECO:0000256" key="1">
    <source>
        <dbReference type="ARBA" id="ARBA00022723"/>
    </source>
</evidence>
<reference evidence="4 5" key="1">
    <citation type="journal article" date="2011" name="BMC Genomics">
        <title>Insight into cross-talk between intra-amoebal pathogens.</title>
        <authorList>
            <person name="Gimenez G."/>
            <person name="Bertelli C."/>
            <person name="Moliner C."/>
            <person name="Robert C."/>
            <person name="Raoult D."/>
            <person name="Fournier P.E."/>
            <person name="Greub G."/>
        </authorList>
    </citation>
    <scope>NUCLEOTIDE SEQUENCE [LARGE SCALE GENOMIC DNA]</scope>
    <source>
        <strain evidence="4 5">LLAP12</strain>
    </source>
</reference>
<dbReference type="SUPFAM" id="SSF49503">
    <property type="entry name" value="Cupredoxins"/>
    <property type="match status" value="1"/>
</dbReference>